<keyword evidence="4" id="KW-1185">Reference proteome</keyword>
<dbReference type="GO" id="GO:0032981">
    <property type="term" value="P:mitochondrial respiratory chain complex I assembly"/>
    <property type="evidence" value="ECO:0007669"/>
    <property type="project" value="TreeGrafter"/>
</dbReference>
<keyword evidence="2" id="KW-0808">Transferase</keyword>
<dbReference type="EMBL" id="ASPP01005126">
    <property type="protein sequence ID" value="ETO31107.1"/>
    <property type="molecule type" value="Genomic_DNA"/>
</dbReference>
<evidence type="ECO:0000256" key="1">
    <source>
        <dbReference type="ARBA" id="ARBA00022603"/>
    </source>
</evidence>
<proteinExistence type="predicted"/>
<dbReference type="GO" id="GO:0008168">
    <property type="term" value="F:methyltransferase activity"/>
    <property type="evidence" value="ECO:0007669"/>
    <property type="project" value="UniProtKB-KW"/>
</dbReference>
<dbReference type="Proteomes" id="UP000023152">
    <property type="component" value="Unassembled WGS sequence"/>
</dbReference>
<dbReference type="OrthoDB" id="16816at2759"/>
<accession>X6P0P7</accession>
<dbReference type="PANTHER" id="PTHR13090">
    <property type="entry name" value="ARGININE-HYDROXYLASE NDUFAF5, MITOCHONDRIAL"/>
    <property type="match status" value="1"/>
</dbReference>
<dbReference type="InterPro" id="IPR050602">
    <property type="entry name" value="Malonyl-ACP_OMT"/>
</dbReference>
<evidence type="ECO:0000313" key="3">
    <source>
        <dbReference type="EMBL" id="ETO31107.1"/>
    </source>
</evidence>
<dbReference type="GO" id="GO:0032259">
    <property type="term" value="P:methylation"/>
    <property type="evidence" value="ECO:0007669"/>
    <property type="project" value="UniProtKB-KW"/>
</dbReference>
<gene>
    <name evidence="3" type="ORF">RFI_06013</name>
</gene>
<organism evidence="3 4">
    <name type="scientific">Reticulomyxa filosa</name>
    <dbReference type="NCBI Taxonomy" id="46433"/>
    <lineage>
        <taxon>Eukaryota</taxon>
        <taxon>Sar</taxon>
        <taxon>Rhizaria</taxon>
        <taxon>Retaria</taxon>
        <taxon>Foraminifera</taxon>
        <taxon>Monothalamids</taxon>
        <taxon>Reticulomyxidae</taxon>
        <taxon>Reticulomyxa</taxon>
    </lineage>
</organism>
<comment type="caution">
    <text evidence="3">The sequence shown here is derived from an EMBL/GenBank/DDBJ whole genome shotgun (WGS) entry which is preliminary data.</text>
</comment>
<dbReference type="AlphaFoldDB" id="X6P0P7"/>
<dbReference type="PANTHER" id="PTHR13090:SF1">
    <property type="entry name" value="ARGININE-HYDROXYLASE NDUFAF5, MITOCHONDRIAL"/>
    <property type="match status" value="1"/>
</dbReference>
<keyword evidence="1" id="KW-0489">Methyltransferase</keyword>
<name>X6P0P7_RETFI</name>
<reference evidence="3 4" key="1">
    <citation type="journal article" date="2013" name="Curr. Biol.">
        <title>The Genome of the Foraminiferan Reticulomyxa filosa.</title>
        <authorList>
            <person name="Glockner G."/>
            <person name="Hulsmann N."/>
            <person name="Schleicher M."/>
            <person name="Noegel A.A."/>
            <person name="Eichinger L."/>
            <person name="Gallinger C."/>
            <person name="Pawlowski J."/>
            <person name="Sierra R."/>
            <person name="Euteneuer U."/>
            <person name="Pillet L."/>
            <person name="Moustafa A."/>
            <person name="Platzer M."/>
            <person name="Groth M."/>
            <person name="Szafranski K."/>
            <person name="Schliwa M."/>
        </authorList>
    </citation>
    <scope>NUCLEOTIDE SEQUENCE [LARGE SCALE GENOMIC DNA]</scope>
</reference>
<sequence length="113" mass="13033">MSTTTPPAGTIVFNRKMKQAQKRYAAELSNSPEYDYFRLETANRLISRLQDVDREFPKALEIGANSGQVYKELINYVRMYPNDKRPGSAMVVNSLFYFHDRLCLGITCNEKKT</sequence>
<dbReference type="GO" id="GO:0005739">
    <property type="term" value="C:mitochondrion"/>
    <property type="evidence" value="ECO:0007669"/>
    <property type="project" value="TreeGrafter"/>
</dbReference>
<evidence type="ECO:0000256" key="2">
    <source>
        <dbReference type="ARBA" id="ARBA00022679"/>
    </source>
</evidence>
<evidence type="ECO:0000313" key="4">
    <source>
        <dbReference type="Proteomes" id="UP000023152"/>
    </source>
</evidence>
<protein>
    <submittedName>
        <fullName evidence="3">Uncharacterized protein</fullName>
    </submittedName>
</protein>